<dbReference type="PATRIC" id="fig|1449336.4.peg.1046"/>
<evidence type="ECO:0000259" key="1">
    <source>
        <dbReference type="PROSITE" id="PS51186"/>
    </source>
</evidence>
<dbReference type="eggNOG" id="COG0454">
    <property type="taxonomic scope" value="Bacteria"/>
</dbReference>
<protein>
    <recommendedName>
        <fullName evidence="1">N-acetyltransferase domain-containing protein</fullName>
    </recommendedName>
</protein>
<dbReference type="RefSeq" id="WP_051915599.1">
    <property type="nucleotide sequence ID" value="NZ_JQBS01000001.1"/>
</dbReference>
<dbReference type="PANTHER" id="PTHR43451:SF1">
    <property type="entry name" value="ACETYLTRANSFERASE"/>
    <property type="match status" value="1"/>
</dbReference>
<proteinExistence type="predicted"/>
<accession>A0A0R2I6Y7</accession>
<dbReference type="GO" id="GO:0016747">
    <property type="term" value="F:acyltransferase activity, transferring groups other than amino-acyl groups"/>
    <property type="evidence" value="ECO:0007669"/>
    <property type="project" value="InterPro"/>
</dbReference>
<dbReference type="PANTHER" id="PTHR43451">
    <property type="entry name" value="ACETYLTRANSFERASE (GNAT) FAMILY PROTEIN"/>
    <property type="match status" value="1"/>
</dbReference>
<sequence length="166" mass="19425">MKKIIINELEIRLVRYNRKYLPAIVTLFNSTIQRVNSKDYSQAELNEWLQKNPDLDSWHEKLTTSDCLVAIKEETLVGFGNITSEGYLDLFYISYTMIHQGVGRFIFNELEKYAVLEKAKSIYTDASITAVPFFTKMGLEVMRKQDNQRNGENLVNYRMIKKLVVR</sequence>
<dbReference type="InterPro" id="IPR000182">
    <property type="entry name" value="GNAT_dom"/>
</dbReference>
<keyword evidence="3" id="KW-1185">Reference proteome</keyword>
<gene>
    <name evidence="2" type="ORF">IV74_GL001022</name>
</gene>
<dbReference type="Gene3D" id="3.40.630.30">
    <property type="match status" value="1"/>
</dbReference>
<dbReference type="InterPro" id="IPR052564">
    <property type="entry name" value="N-acetyltrans/Recomb-assoc"/>
</dbReference>
<evidence type="ECO:0000313" key="3">
    <source>
        <dbReference type="Proteomes" id="UP000051658"/>
    </source>
</evidence>
<dbReference type="PROSITE" id="PS51186">
    <property type="entry name" value="GNAT"/>
    <property type="match status" value="1"/>
</dbReference>
<name>A0A0R2I6Y7_CARDV</name>
<feature type="domain" description="N-acetyltransferase" evidence="1">
    <location>
        <begin position="11"/>
        <end position="164"/>
    </location>
</feature>
<dbReference type="EMBL" id="JQBS01000001">
    <property type="protein sequence ID" value="KRN57767.1"/>
    <property type="molecule type" value="Genomic_DNA"/>
</dbReference>
<dbReference type="CDD" id="cd04301">
    <property type="entry name" value="NAT_SF"/>
    <property type="match status" value="1"/>
</dbReference>
<dbReference type="GeneID" id="89589531"/>
<dbReference type="Pfam" id="PF13673">
    <property type="entry name" value="Acetyltransf_10"/>
    <property type="match status" value="1"/>
</dbReference>
<comment type="caution">
    <text evidence="2">The sequence shown here is derived from an EMBL/GenBank/DDBJ whole genome shotgun (WGS) entry which is preliminary data.</text>
</comment>
<evidence type="ECO:0000313" key="2">
    <source>
        <dbReference type="EMBL" id="KRN57767.1"/>
    </source>
</evidence>
<dbReference type="SUPFAM" id="SSF55729">
    <property type="entry name" value="Acyl-CoA N-acyltransferases (Nat)"/>
    <property type="match status" value="1"/>
</dbReference>
<dbReference type="Proteomes" id="UP000051658">
    <property type="component" value="Unassembled WGS sequence"/>
</dbReference>
<dbReference type="InterPro" id="IPR016181">
    <property type="entry name" value="Acyl_CoA_acyltransferase"/>
</dbReference>
<reference evidence="2 3" key="1">
    <citation type="journal article" date="2015" name="Genome Announc.">
        <title>Expanding the biotechnology potential of lactobacilli through comparative genomics of 213 strains and associated genera.</title>
        <authorList>
            <person name="Sun Z."/>
            <person name="Harris H.M."/>
            <person name="McCann A."/>
            <person name="Guo C."/>
            <person name="Argimon S."/>
            <person name="Zhang W."/>
            <person name="Yang X."/>
            <person name="Jeffery I.B."/>
            <person name="Cooney J.C."/>
            <person name="Kagawa T.F."/>
            <person name="Liu W."/>
            <person name="Song Y."/>
            <person name="Salvetti E."/>
            <person name="Wrobel A."/>
            <person name="Rasinkangas P."/>
            <person name="Parkhill J."/>
            <person name="Rea M.C."/>
            <person name="O'Sullivan O."/>
            <person name="Ritari J."/>
            <person name="Douillard F.P."/>
            <person name="Paul Ross R."/>
            <person name="Yang R."/>
            <person name="Briner A.E."/>
            <person name="Felis G.E."/>
            <person name="de Vos W.M."/>
            <person name="Barrangou R."/>
            <person name="Klaenhammer T.R."/>
            <person name="Caufield P.W."/>
            <person name="Cui Y."/>
            <person name="Zhang H."/>
            <person name="O'Toole P.W."/>
        </authorList>
    </citation>
    <scope>NUCLEOTIDE SEQUENCE [LARGE SCALE GENOMIC DNA]</scope>
    <source>
        <strain evidence="2 3">DSM 20623</strain>
    </source>
</reference>
<dbReference type="AlphaFoldDB" id="A0A0R2I6Y7"/>
<organism evidence="2 3">
    <name type="scientific">Carnobacterium divergens DSM 20623</name>
    <dbReference type="NCBI Taxonomy" id="1449336"/>
    <lineage>
        <taxon>Bacteria</taxon>
        <taxon>Bacillati</taxon>
        <taxon>Bacillota</taxon>
        <taxon>Bacilli</taxon>
        <taxon>Lactobacillales</taxon>
        <taxon>Carnobacteriaceae</taxon>
        <taxon>Carnobacterium</taxon>
    </lineage>
</organism>